<protein>
    <submittedName>
        <fullName evidence="1">Uncharacterized protein</fullName>
    </submittedName>
</protein>
<proteinExistence type="predicted"/>
<name>A0A1X0RW43_RHIZD</name>
<reference evidence="1 2" key="1">
    <citation type="journal article" date="2016" name="Proc. Natl. Acad. Sci. U.S.A.">
        <title>Lipid metabolic changes in an early divergent fungus govern the establishment of a mutualistic symbiosis with endobacteria.</title>
        <authorList>
            <person name="Lastovetsky O.A."/>
            <person name="Gaspar M.L."/>
            <person name="Mondo S.J."/>
            <person name="LaButti K.M."/>
            <person name="Sandor L."/>
            <person name="Grigoriev I.V."/>
            <person name="Henry S.A."/>
            <person name="Pawlowska T.E."/>
        </authorList>
    </citation>
    <scope>NUCLEOTIDE SEQUENCE [LARGE SCALE GENOMIC DNA]</scope>
    <source>
        <strain evidence="1 2">ATCC 11559</strain>
    </source>
</reference>
<organism evidence="1 2">
    <name type="scientific">Rhizopus microsporus</name>
    <dbReference type="NCBI Taxonomy" id="58291"/>
    <lineage>
        <taxon>Eukaryota</taxon>
        <taxon>Fungi</taxon>
        <taxon>Fungi incertae sedis</taxon>
        <taxon>Mucoromycota</taxon>
        <taxon>Mucoromycotina</taxon>
        <taxon>Mucoromycetes</taxon>
        <taxon>Mucorales</taxon>
        <taxon>Mucorineae</taxon>
        <taxon>Rhizopodaceae</taxon>
        <taxon>Rhizopus</taxon>
    </lineage>
</organism>
<dbReference type="EMBL" id="KV921393">
    <property type="protein sequence ID" value="ORE16227.1"/>
    <property type="molecule type" value="Genomic_DNA"/>
</dbReference>
<accession>A0A1X0RW43</accession>
<evidence type="ECO:0000313" key="1">
    <source>
        <dbReference type="EMBL" id="ORE16227.1"/>
    </source>
</evidence>
<evidence type="ECO:0000313" key="2">
    <source>
        <dbReference type="Proteomes" id="UP000242381"/>
    </source>
</evidence>
<sequence length="104" mass="12378">MDIIGLGKHKMHMKKKTNISDDYDCDRFDDYTFIFIVKQWIFQVCINYFKWRSKQNGSLSKEEQYDGRAIHHCNSECCHLVDQDTLLVNTTVHAFDICFIHNQV</sequence>
<gene>
    <name evidence="1" type="ORF">BCV71DRAFT_236860</name>
</gene>
<dbReference type="Proteomes" id="UP000242381">
    <property type="component" value="Unassembled WGS sequence"/>
</dbReference>
<dbReference type="AlphaFoldDB" id="A0A1X0RW43"/>